<protein>
    <submittedName>
        <fullName evidence="1">Asparaginase</fullName>
    </submittedName>
</protein>
<dbReference type="Proteomes" id="UP001501138">
    <property type="component" value="Unassembled WGS sequence"/>
</dbReference>
<evidence type="ECO:0000313" key="2">
    <source>
        <dbReference type="Proteomes" id="UP001501138"/>
    </source>
</evidence>
<keyword evidence="2" id="KW-1185">Reference proteome</keyword>
<dbReference type="PANTHER" id="PTHR42110">
    <property type="entry name" value="L-ASPARAGINASE, PUTATIVE (AFU_ORTHOLOGUE AFUA_3G11890)-RELATED"/>
    <property type="match status" value="1"/>
</dbReference>
<sequence length="364" mass="36665">MVTTPPEVPRAVAPVARGAVPLAEVVRGDLVESVHLGHLVVLDPYGEVRFALGDPTTTIWPRSSVKPLQAAAMLRAGLDLPDRLLALAGASHDGAPAHRDGAREILAGAGLDEAALQNTPDLPYDGAEALAWQRAGHGPEAIAQNCSGKHAAMLATCVAAGWDTATYRETSHPLQQSVRATLAEATGDDAAAMAVTVDGCGAPLFSTSLLGLARAFSRLAAAPALEREGAAPGMPGPDGLTPHLARVARAFAAHPEMVAGEGRDATAVMRAVPGLVAKDGADGVYAAGLPDGSAVAFKVLDGASRPRPAVLVAALRAAGALDVAGVDRSRVDEALAAVADVPVLGGGAPVGRVRALPLAEGLPA</sequence>
<dbReference type="Pfam" id="PF06089">
    <property type="entry name" value="Asparaginase_II"/>
    <property type="match status" value="1"/>
</dbReference>
<reference evidence="1 2" key="1">
    <citation type="journal article" date="2019" name="Int. J. Syst. Evol. Microbiol.">
        <title>The Global Catalogue of Microorganisms (GCM) 10K type strain sequencing project: providing services to taxonomists for standard genome sequencing and annotation.</title>
        <authorList>
            <consortium name="The Broad Institute Genomics Platform"/>
            <consortium name="The Broad Institute Genome Sequencing Center for Infectious Disease"/>
            <person name="Wu L."/>
            <person name="Ma J."/>
        </authorList>
    </citation>
    <scope>NUCLEOTIDE SEQUENCE [LARGE SCALE GENOMIC DNA]</scope>
    <source>
        <strain evidence="1 2">JCM 15589</strain>
    </source>
</reference>
<comment type="caution">
    <text evidence="1">The sequence shown here is derived from an EMBL/GenBank/DDBJ whole genome shotgun (WGS) entry which is preliminary data.</text>
</comment>
<proteinExistence type="predicted"/>
<accession>A0ABN2JK05</accession>
<name>A0ABN2JK05_9MICO</name>
<gene>
    <name evidence="1" type="ORF">GCM10009809_26950</name>
</gene>
<dbReference type="InterPro" id="IPR010349">
    <property type="entry name" value="Asparaginase_II"/>
</dbReference>
<dbReference type="EMBL" id="BAAAPM010000005">
    <property type="protein sequence ID" value="GAA1730017.1"/>
    <property type="molecule type" value="Genomic_DNA"/>
</dbReference>
<dbReference type="PANTHER" id="PTHR42110:SF1">
    <property type="entry name" value="L-ASPARAGINASE, PUTATIVE (AFU_ORTHOLOGUE AFUA_3G11890)-RELATED"/>
    <property type="match status" value="1"/>
</dbReference>
<organism evidence="1 2">
    <name type="scientific">Isoptericola hypogeus</name>
    <dbReference type="NCBI Taxonomy" id="300179"/>
    <lineage>
        <taxon>Bacteria</taxon>
        <taxon>Bacillati</taxon>
        <taxon>Actinomycetota</taxon>
        <taxon>Actinomycetes</taxon>
        <taxon>Micrococcales</taxon>
        <taxon>Promicromonosporaceae</taxon>
        <taxon>Isoptericola</taxon>
    </lineage>
</organism>
<evidence type="ECO:0000313" key="1">
    <source>
        <dbReference type="EMBL" id="GAA1730017.1"/>
    </source>
</evidence>